<gene>
    <name evidence="1" type="ORF">SEVIR_1G304632v2</name>
</gene>
<dbReference type="GO" id="GO:0005634">
    <property type="term" value="C:nucleus"/>
    <property type="evidence" value="ECO:0007669"/>
    <property type="project" value="TreeGrafter"/>
</dbReference>
<dbReference type="PANTHER" id="PTHR47244">
    <property type="entry name" value="PROTEIN-TYROSINE-PHOSPHATASE IBR5"/>
    <property type="match status" value="1"/>
</dbReference>
<dbReference type="InterPro" id="IPR044212">
    <property type="entry name" value="IBR5-like"/>
</dbReference>
<dbReference type="GO" id="GO:0033549">
    <property type="term" value="F:MAP kinase phosphatase activity"/>
    <property type="evidence" value="ECO:0007669"/>
    <property type="project" value="InterPro"/>
</dbReference>
<dbReference type="GO" id="GO:0009734">
    <property type="term" value="P:auxin-activated signaling pathway"/>
    <property type="evidence" value="ECO:0007669"/>
    <property type="project" value="InterPro"/>
</dbReference>
<organism evidence="1 2">
    <name type="scientific">Setaria viridis</name>
    <name type="common">Green bristlegrass</name>
    <name type="synonym">Setaria italica subsp. viridis</name>
    <dbReference type="NCBI Taxonomy" id="4556"/>
    <lineage>
        <taxon>Eukaryota</taxon>
        <taxon>Viridiplantae</taxon>
        <taxon>Streptophyta</taxon>
        <taxon>Embryophyta</taxon>
        <taxon>Tracheophyta</taxon>
        <taxon>Spermatophyta</taxon>
        <taxon>Magnoliopsida</taxon>
        <taxon>Liliopsida</taxon>
        <taxon>Poales</taxon>
        <taxon>Poaceae</taxon>
        <taxon>PACMAD clade</taxon>
        <taxon>Panicoideae</taxon>
        <taxon>Panicodae</taxon>
        <taxon>Paniceae</taxon>
        <taxon>Cenchrinae</taxon>
        <taxon>Setaria</taxon>
    </lineage>
</organism>
<dbReference type="AlphaFoldDB" id="A0A4U6WF58"/>
<evidence type="ECO:0000313" key="2">
    <source>
        <dbReference type="Proteomes" id="UP000298652"/>
    </source>
</evidence>
<evidence type="ECO:0000313" key="1">
    <source>
        <dbReference type="EMBL" id="TKW41282.1"/>
    </source>
</evidence>
<name>A0A4U6WF58_SETVI</name>
<dbReference type="Gene3D" id="3.90.190.10">
    <property type="entry name" value="Protein tyrosine phosphatase superfamily"/>
    <property type="match status" value="1"/>
</dbReference>
<dbReference type="EMBL" id="CM016552">
    <property type="protein sequence ID" value="TKW41282.1"/>
    <property type="molecule type" value="Genomic_DNA"/>
</dbReference>
<keyword evidence="2" id="KW-1185">Reference proteome</keyword>
<dbReference type="Proteomes" id="UP000298652">
    <property type="component" value="Chromosome 1"/>
</dbReference>
<dbReference type="PANTHER" id="PTHR47244:SF2">
    <property type="entry name" value="OS02G0720300 PROTEIN"/>
    <property type="match status" value="1"/>
</dbReference>
<proteinExistence type="predicted"/>
<accession>A0A4U6WF58</accession>
<protein>
    <submittedName>
        <fullName evidence="1">Uncharacterized protein</fullName>
    </submittedName>
</protein>
<dbReference type="GO" id="GO:0009738">
    <property type="term" value="P:abscisic acid-activated signaling pathway"/>
    <property type="evidence" value="ECO:0007669"/>
    <property type="project" value="InterPro"/>
</dbReference>
<dbReference type="InterPro" id="IPR029021">
    <property type="entry name" value="Prot-tyrosine_phosphatase-like"/>
</dbReference>
<dbReference type="Gramene" id="TKW41282">
    <property type="protein sequence ID" value="TKW41282"/>
    <property type="gene ID" value="SEVIR_1G304632v2"/>
</dbReference>
<reference evidence="1" key="1">
    <citation type="submission" date="2019-03" db="EMBL/GenBank/DDBJ databases">
        <title>WGS assembly of Setaria viridis.</title>
        <authorList>
            <person name="Huang P."/>
            <person name="Jenkins J."/>
            <person name="Grimwood J."/>
            <person name="Barry K."/>
            <person name="Healey A."/>
            <person name="Mamidi S."/>
            <person name="Sreedasyam A."/>
            <person name="Shu S."/>
            <person name="Feldman M."/>
            <person name="Wu J."/>
            <person name="Yu Y."/>
            <person name="Chen C."/>
            <person name="Johnson J."/>
            <person name="Rokhsar D."/>
            <person name="Baxter I."/>
            <person name="Schmutz J."/>
            <person name="Brutnell T."/>
            <person name="Kellogg E."/>
        </authorList>
    </citation>
    <scope>NUCLEOTIDE SEQUENCE [LARGE SCALE GENOMIC DNA]</scope>
</reference>
<sequence length="108" mass="12383">MKSRGWGLAQSFQWVKDQRPQVHLTDAFEHDLLAYEQKLFGPCWPRFRFPPPHPVVLSLYTTYRPWRLGTGRSRVWCSSWLSWTQSASRATRTGSCSLCSGGDPGRAP</sequence>